<keyword evidence="3" id="KW-1185">Reference proteome</keyword>
<comment type="caution">
    <text evidence="2">The sequence shown here is derived from an EMBL/GenBank/DDBJ whole genome shotgun (WGS) entry which is preliminary data.</text>
</comment>
<evidence type="ECO:0000313" key="2">
    <source>
        <dbReference type="EMBL" id="PRW50876.1"/>
    </source>
</evidence>
<feature type="region of interest" description="Disordered" evidence="1">
    <location>
        <begin position="411"/>
        <end position="450"/>
    </location>
</feature>
<sequence length="450" mass="46042">MVAIGFVATLSTVVDQGAGPKHLAAAASGPSQRMSGDRHDGQAAQAGGPAPAPAPSPAKPTPTALPHGSAHDEAEAASSSPTDVTALHTAAESQQSSSGAATPLTDARSAVSSGGDERQRPASPALSLGTISEGSGPEPQQEAASTAATAAAAAAASPQQQQQQQQRPAVRPSPCSAASAPAASGLLGSRPSGSAAAVDIPFLVQRLKQRPISSQVAAWGWDAAARVAAVRRTLPAQLSSALWPATEACMCRMMPQDVLEILESWLALMQQCPRHFRLSQGALEGMAAFALPAAVKRMGERQLAQLAQAARDIALHRSDADLMHVSGSTRQGASARDLMQPFFALAAAELAWRCNNPARYVSPETVSAIITAASAWSWRVVRHRDSQALASLKLATAAALEELRPFSPPDLSPSAFRKLTANSSGRGASSVDGSSMGGGSGSTTPRHLPA</sequence>
<organism evidence="2 3">
    <name type="scientific">Chlorella sorokiniana</name>
    <name type="common">Freshwater green alga</name>
    <dbReference type="NCBI Taxonomy" id="3076"/>
    <lineage>
        <taxon>Eukaryota</taxon>
        <taxon>Viridiplantae</taxon>
        <taxon>Chlorophyta</taxon>
        <taxon>core chlorophytes</taxon>
        <taxon>Trebouxiophyceae</taxon>
        <taxon>Chlorellales</taxon>
        <taxon>Chlorellaceae</taxon>
        <taxon>Chlorella clade</taxon>
        <taxon>Chlorella</taxon>
    </lineage>
</organism>
<dbReference type="EMBL" id="LHPG02000010">
    <property type="protein sequence ID" value="PRW50876.1"/>
    <property type="molecule type" value="Genomic_DNA"/>
</dbReference>
<feature type="compositionally biased region" description="Low complexity" evidence="1">
    <location>
        <begin position="90"/>
        <end position="101"/>
    </location>
</feature>
<accession>A0A2P6TNG1</accession>
<evidence type="ECO:0000313" key="3">
    <source>
        <dbReference type="Proteomes" id="UP000239899"/>
    </source>
</evidence>
<name>A0A2P6TNG1_CHLSO</name>
<dbReference type="AlphaFoldDB" id="A0A2P6TNG1"/>
<dbReference type="OrthoDB" id="514140at2759"/>
<evidence type="ECO:0000256" key="1">
    <source>
        <dbReference type="SAM" id="MobiDB-lite"/>
    </source>
</evidence>
<protein>
    <submittedName>
        <fullName evidence="2">Uncharacterized protein</fullName>
    </submittedName>
</protein>
<dbReference type="Proteomes" id="UP000239899">
    <property type="component" value="Unassembled WGS sequence"/>
</dbReference>
<gene>
    <name evidence="2" type="ORF">C2E21_5684</name>
</gene>
<feature type="region of interest" description="Disordered" evidence="1">
    <location>
        <begin position="22"/>
        <end position="190"/>
    </location>
</feature>
<feature type="compositionally biased region" description="Low complexity" evidence="1">
    <location>
        <begin position="138"/>
        <end position="184"/>
    </location>
</feature>
<reference evidence="2 3" key="1">
    <citation type="journal article" date="2018" name="Plant J.">
        <title>Genome sequences of Chlorella sorokiniana UTEX 1602 and Micractinium conductrix SAG 241.80: implications to maltose excretion by a green alga.</title>
        <authorList>
            <person name="Arriola M.B."/>
            <person name="Velmurugan N."/>
            <person name="Zhang Y."/>
            <person name="Plunkett M.H."/>
            <person name="Hondzo H."/>
            <person name="Barney B.M."/>
        </authorList>
    </citation>
    <scope>NUCLEOTIDE SEQUENCE [LARGE SCALE GENOMIC DNA]</scope>
    <source>
        <strain evidence="3">UTEX 1602</strain>
    </source>
</reference>
<proteinExistence type="predicted"/>
<feature type="compositionally biased region" description="Pro residues" evidence="1">
    <location>
        <begin position="50"/>
        <end position="60"/>
    </location>
</feature>